<reference evidence="5" key="1">
    <citation type="journal article" date="2019" name="Int. J. Syst. Evol. Microbiol.">
        <title>The Global Catalogue of Microorganisms (GCM) 10K type strain sequencing project: providing services to taxonomists for standard genome sequencing and annotation.</title>
        <authorList>
            <consortium name="The Broad Institute Genomics Platform"/>
            <consortium name="The Broad Institute Genome Sequencing Center for Infectious Disease"/>
            <person name="Wu L."/>
            <person name="Ma J."/>
        </authorList>
    </citation>
    <scope>NUCLEOTIDE SEQUENCE [LARGE SCALE GENOMIC DNA]</scope>
    <source>
        <strain evidence="5">CCM 8927</strain>
    </source>
</reference>
<sequence>MVSTTFEDLNNSKKKLITDALLNEFSHHTLSTAQVSRIVKESGIARGAFYKYFDNLTDAYNYLYHFALQDIHQTITTDYHKKFQPDDYVDQVREFTEKSTNSRYFELVKMHLLFNEAHFSTPVSNHLIIENEFYWATQVLIHDAIKQLMLDPSSKELILQKLANVLHRLAKEDD</sequence>
<dbReference type="InterPro" id="IPR001647">
    <property type="entry name" value="HTH_TetR"/>
</dbReference>
<feature type="domain" description="HTH tetR-type" evidence="3">
    <location>
        <begin position="11"/>
        <end position="71"/>
    </location>
</feature>
<feature type="DNA-binding region" description="H-T-H motif" evidence="2">
    <location>
        <begin position="34"/>
        <end position="53"/>
    </location>
</feature>
<proteinExistence type="predicted"/>
<accession>A0ABW1RL46</accession>
<dbReference type="RefSeq" id="WP_137611439.1">
    <property type="nucleotide sequence ID" value="NZ_BJDF01000010.1"/>
</dbReference>
<evidence type="ECO:0000259" key="3">
    <source>
        <dbReference type="PROSITE" id="PS50977"/>
    </source>
</evidence>
<keyword evidence="5" id="KW-1185">Reference proteome</keyword>
<dbReference type="Pfam" id="PF00440">
    <property type="entry name" value="TetR_N"/>
    <property type="match status" value="1"/>
</dbReference>
<dbReference type="EMBL" id="JBHSSF010000009">
    <property type="protein sequence ID" value="MFC6175767.1"/>
    <property type="molecule type" value="Genomic_DNA"/>
</dbReference>
<dbReference type="Proteomes" id="UP001596288">
    <property type="component" value="Unassembled WGS sequence"/>
</dbReference>
<dbReference type="Gene3D" id="1.10.357.10">
    <property type="entry name" value="Tetracycline Repressor, domain 2"/>
    <property type="match status" value="1"/>
</dbReference>
<organism evidence="4 5">
    <name type="scientific">Companilactobacillus huachuanensis</name>
    <dbReference type="NCBI Taxonomy" id="2559914"/>
    <lineage>
        <taxon>Bacteria</taxon>
        <taxon>Bacillati</taxon>
        <taxon>Bacillota</taxon>
        <taxon>Bacilli</taxon>
        <taxon>Lactobacillales</taxon>
        <taxon>Lactobacillaceae</taxon>
        <taxon>Companilactobacillus</taxon>
    </lineage>
</organism>
<protein>
    <submittedName>
        <fullName evidence="4">TetR/AcrR family transcriptional regulator</fullName>
    </submittedName>
</protein>
<evidence type="ECO:0000313" key="5">
    <source>
        <dbReference type="Proteomes" id="UP001596288"/>
    </source>
</evidence>
<keyword evidence="1 2" id="KW-0238">DNA-binding</keyword>
<dbReference type="InterPro" id="IPR009057">
    <property type="entry name" value="Homeodomain-like_sf"/>
</dbReference>
<comment type="caution">
    <text evidence="4">The sequence shown here is derived from an EMBL/GenBank/DDBJ whole genome shotgun (WGS) entry which is preliminary data.</text>
</comment>
<dbReference type="PROSITE" id="PS50977">
    <property type="entry name" value="HTH_TETR_2"/>
    <property type="match status" value="1"/>
</dbReference>
<dbReference type="SUPFAM" id="SSF46689">
    <property type="entry name" value="Homeodomain-like"/>
    <property type="match status" value="1"/>
</dbReference>
<name>A0ABW1RL46_9LACO</name>
<evidence type="ECO:0000313" key="4">
    <source>
        <dbReference type="EMBL" id="MFC6175767.1"/>
    </source>
</evidence>
<evidence type="ECO:0000256" key="2">
    <source>
        <dbReference type="PROSITE-ProRule" id="PRU00335"/>
    </source>
</evidence>
<gene>
    <name evidence="4" type="ORF">ACFQAV_02905</name>
</gene>
<evidence type="ECO:0000256" key="1">
    <source>
        <dbReference type="ARBA" id="ARBA00023125"/>
    </source>
</evidence>